<name>A0AA51VHC4_9CAUD</name>
<proteinExistence type="predicted"/>
<evidence type="ECO:0000313" key="2">
    <source>
        <dbReference type="Proteomes" id="UP001182171"/>
    </source>
</evidence>
<organism evidence="1 2">
    <name type="scientific">Escherichia phage vB_EcoP_PAS7</name>
    <dbReference type="NCBI Taxonomy" id="3053875"/>
    <lineage>
        <taxon>Viruses</taxon>
        <taxon>Duplodnaviria</taxon>
        <taxon>Heunggongvirae</taxon>
        <taxon>Uroviricota</taxon>
        <taxon>Caudoviricetes</taxon>
        <taxon>Autographivirales</taxon>
        <taxon>Autoscriptoviridae</taxon>
        <taxon>Slopekvirinae</taxon>
        <taxon>Cepavirus</taxon>
        <taxon>Cepavirus PAS7</taxon>
    </lineage>
</organism>
<keyword evidence="2" id="KW-1185">Reference proteome</keyword>
<dbReference type="Proteomes" id="UP001182171">
    <property type="component" value="Segment"/>
</dbReference>
<sequence length="57" mass="6939">MIQEDDFDTWYNIHVRHRAREEATRRKLAALNRGHSEKYAKKLASETYNEYLTRNLK</sequence>
<reference evidence="1" key="1">
    <citation type="submission" date="2023-05" db="EMBL/GenBank/DDBJ databases">
        <title>Complete genome sequence of three non-O157 smooth Escherichia coli infecting phages.</title>
        <authorList>
            <person name="Pas C."/>
            <person name="Briers Y."/>
            <person name="Fieseler L."/>
        </authorList>
    </citation>
    <scope>NUCLEOTIDE SEQUENCE</scope>
</reference>
<dbReference type="EMBL" id="OQ921331">
    <property type="protein sequence ID" value="WMX18783.1"/>
    <property type="molecule type" value="Genomic_DNA"/>
</dbReference>
<protein>
    <submittedName>
        <fullName evidence="1">Uncharacterized protein</fullName>
    </submittedName>
</protein>
<accession>A0AA51VHC4</accession>
<evidence type="ECO:0000313" key="1">
    <source>
        <dbReference type="EMBL" id="WMX18783.1"/>
    </source>
</evidence>